<feature type="chain" id="PRO_5021395963" description="S-layer protein C-terminal domain-containing protein" evidence="1">
    <location>
        <begin position="33"/>
        <end position="408"/>
    </location>
</feature>
<gene>
    <name evidence="3" type="ORF">EGT49_09900</name>
</gene>
<dbReference type="AlphaFoldDB" id="A0A4Z0JI57"/>
<feature type="signal peptide" evidence="1">
    <location>
        <begin position="1"/>
        <end position="32"/>
    </location>
</feature>
<proteinExistence type="predicted"/>
<feature type="domain" description="S-layer protein C-terminal" evidence="2">
    <location>
        <begin position="182"/>
        <end position="238"/>
    </location>
</feature>
<evidence type="ECO:0000313" key="3">
    <source>
        <dbReference type="EMBL" id="TGD22023.1"/>
    </source>
</evidence>
<sequence>MNKKKIVLASTLAILMAPSVLNNLSINQPVQAATTQLIGTVKRGGTQAVDANGNFVPGAILDNYTSWKLGPEISINGNTYYQVATNQYVNATALSISGGQPTTQTSQLIGTIRHGGAMAVDAKGNLIPNAVFGNYTSWKLGQRILINGNPYYQVATNQYINATAMDITQNGKLLNPVSQEISNVNETKTVGSTAAPVVNANGVSLGITLPAGSAWHVDQTKIINSYPYYRVATNEWIKGLDFVTESSTTTTTAPTTVLKTITLRTNSAIYNSQGVNTGRTLPAGSAWKVSQEKAINGHDFYQVATNEWILATEDKNTSLFGKGAATITLTQNTQLYNTATNSMTRSLPAGTSWKLSAAVQNSAGYYFAQVSNNEWIPLGGSISKDSFLQQELANSSVYEPNFAISLFK</sequence>
<name>A0A4Z0JI57_9LACO</name>
<accession>A0A4Z0JI57</accession>
<evidence type="ECO:0000256" key="1">
    <source>
        <dbReference type="SAM" id="SignalP"/>
    </source>
</evidence>
<evidence type="ECO:0000259" key="2">
    <source>
        <dbReference type="Pfam" id="PF03217"/>
    </source>
</evidence>
<protein>
    <recommendedName>
        <fullName evidence="2">S-layer protein C-terminal domain-containing protein</fullName>
    </recommendedName>
</protein>
<dbReference type="OrthoDB" id="2319609at2"/>
<organism evidence="3 4">
    <name type="scientific">Companilactobacillus suantsaicola</name>
    <dbReference type="NCBI Taxonomy" id="2487723"/>
    <lineage>
        <taxon>Bacteria</taxon>
        <taxon>Bacillati</taxon>
        <taxon>Bacillota</taxon>
        <taxon>Bacilli</taxon>
        <taxon>Lactobacillales</taxon>
        <taxon>Lactobacillaceae</taxon>
        <taxon>Companilactobacillus</taxon>
    </lineage>
</organism>
<dbReference type="Pfam" id="PF03217">
    <property type="entry name" value="SlpA"/>
    <property type="match status" value="4"/>
</dbReference>
<comment type="caution">
    <text evidence="3">The sequence shown here is derived from an EMBL/GenBank/DDBJ whole genome shotgun (WGS) entry which is preliminary data.</text>
</comment>
<keyword evidence="4" id="KW-1185">Reference proteome</keyword>
<dbReference type="InterPro" id="IPR024968">
    <property type="entry name" value="SlpA_C_lactobacillus"/>
</dbReference>
<dbReference type="RefSeq" id="WP_135373856.1">
    <property type="nucleotide sequence ID" value="NZ_RKLY01000028.1"/>
</dbReference>
<dbReference type="EMBL" id="RKLY01000028">
    <property type="protein sequence ID" value="TGD22023.1"/>
    <property type="molecule type" value="Genomic_DNA"/>
</dbReference>
<feature type="domain" description="S-layer protein C-terminal" evidence="2">
    <location>
        <begin position="117"/>
        <end position="162"/>
    </location>
</feature>
<evidence type="ECO:0000313" key="4">
    <source>
        <dbReference type="Proteomes" id="UP000298021"/>
    </source>
</evidence>
<feature type="domain" description="S-layer protein C-terminal" evidence="2">
    <location>
        <begin position="48"/>
        <end position="91"/>
    </location>
</feature>
<keyword evidence="1" id="KW-0732">Signal</keyword>
<feature type="domain" description="S-layer protein C-terminal" evidence="2">
    <location>
        <begin position="259"/>
        <end position="311"/>
    </location>
</feature>
<reference evidence="3 4" key="1">
    <citation type="submission" date="2018-10" db="EMBL/GenBank/DDBJ databases">
        <title>Lactobacillus sp. R7 and Lactobacillus sp. R19 isolated from fermented mustard green product of Taiwan.</title>
        <authorList>
            <person name="Lin S.-T."/>
        </authorList>
    </citation>
    <scope>NUCLEOTIDE SEQUENCE [LARGE SCALE GENOMIC DNA]</scope>
    <source>
        <strain evidence="3 4">BCRC 81127</strain>
    </source>
</reference>
<dbReference type="Proteomes" id="UP000298021">
    <property type="component" value="Unassembled WGS sequence"/>
</dbReference>